<protein>
    <recommendedName>
        <fullName evidence="3">DUF3500 domain-containing protein</fullName>
    </recommendedName>
</protein>
<gene>
    <name evidence="1" type="ORF">BDY21DRAFT_113484</name>
</gene>
<accession>A0A6A6NRN9</accession>
<reference evidence="1" key="1">
    <citation type="journal article" date="2020" name="Stud. Mycol.">
        <title>101 Dothideomycetes genomes: a test case for predicting lifestyles and emergence of pathogens.</title>
        <authorList>
            <person name="Haridas S."/>
            <person name="Albert R."/>
            <person name="Binder M."/>
            <person name="Bloem J."/>
            <person name="Labutti K."/>
            <person name="Salamov A."/>
            <person name="Andreopoulos B."/>
            <person name="Baker S."/>
            <person name="Barry K."/>
            <person name="Bills G."/>
            <person name="Bluhm B."/>
            <person name="Cannon C."/>
            <person name="Castanera R."/>
            <person name="Culley D."/>
            <person name="Daum C."/>
            <person name="Ezra D."/>
            <person name="Gonzalez J."/>
            <person name="Henrissat B."/>
            <person name="Kuo A."/>
            <person name="Liang C."/>
            <person name="Lipzen A."/>
            <person name="Lutzoni F."/>
            <person name="Magnuson J."/>
            <person name="Mondo S."/>
            <person name="Nolan M."/>
            <person name="Ohm R."/>
            <person name="Pangilinan J."/>
            <person name="Park H.-J."/>
            <person name="Ramirez L."/>
            <person name="Alfaro M."/>
            <person name="Sun H."/>
            <person name="Tritt A."/>
            <person name="Yoshinaga Y."/>
            <person name="Zwiers L.-H."/>
            <person name="Turgeon B."/>
            <person name="Goodwin S."/>
            <person name="Spatafora J."/>
            <person name="Crous P."/>
            <person name="Grigoriev I."/>
        </authorList>
    </citation>
    <scope>NUCLEOTIDE SEQUENCE</scope>
    <source>
        <strain evidence="1">ATCC 16933</strain>
    </source>
</reference>
<dbReference type="EMBL" id="MU001693">
    <property type="protein sequence ID" value="KAF2454167.1"/>
    <property type="molecule type" value="Genomic_DNA"/>
</dbReference>
<dbReference type="Pfam" id="PF12006">
    <property type="entry name" value="DUF3500"/>
    <property type="match status" value="1"/>
</dbReference>
<keyword evidence="2" id="KW-1185">Reference proteome</keyword>
<sequence>MSRFRKHLPDLSTPRFTTAKNQDAYEYAETFKTKHNPPWLYQLTQAWETLYQEPFKGITTDGNVIPGLFYPQDEGVDIRPVVEAAESVLEKVSPEQKKKLLYPINAREWRAWSNPEVLLRPLGLRLEDVDLSIAASILAVMEATFSPRGYQKALAAMRINHFLGELCALPKIMNDRSYNFLLFGTPSPTHAWGWTLYGHHLCLAVFLRGSQIVISPTFTGAEPNCIDAGPHAGTEILHVEGDRGLALMRGLPEPQRRKARTYELLRDPAMRQTGDLISDRWNKDDQRHLCGAFRDNRVVPYEGVRVADMAPGQQRLVLDIADEFLAYYPDAAREVRKEQIRSHFENTYFSWIGGYGNDDAFYYRIQSPVIIFEFDHHSGVFLTNEEPAKFHIHTLVRTPNAGDYGYALRSPSEKL</sequence>
<evidence type="ECO:0008006" key="3">
    <source>
        <dbReference type="Google" id="ProtNLM"/>
    </source>
</evidence>
<dbReference type="OrthoDB" id="4539697at2759"/>
<dbReference type="AlphaFoldDB" id="A0A6A6NRN9"/>
<proteinExistence type="predicted"/>
<dbReference type="Proteomes" id="UP000799766">
    <property type="component" value="Unassembled WGS sequence"/>
</dbReference>
<dbReference type="PANTHER" id="PTHR37489:SF1">
    <property type="entry name" value="DUF3500 DOMAIN-CONTAINING PROTEIN"/>
    <property type="match status" value="1"/>
</dbReference>
<organism evidence="1 2">
    <name type="scientific">Lineolata rhizophorae</name>
    <dbReference type="NCBI Taxonomy" id="578093"/>
    <lineage>
        <taxon>Eukaryota</taxon>
        <taxon>Fungi</taxon>
        <taxon>Dikarya</taxon>
        <taxon>Ascomycota</taxon>
        <taxon>Pezizomycotina</taxon>
        <taxon>Dothideomycetes</taxon>
        <taxon>Dothideomycetes incertae sedis</taxon>
        <taxon>Lineolatales</taxon>
        <taxon>Lineolataceae</taxon>
        <taxon>Lineolata</taxon>
    </lineage>
</organism>
<name>A0A6A6NRN9_9PEZI</name>
<evidence type="ECO:0000313" key="1">
    <source>
        <dbReference type="EMBL" id="KAF2454167.1"/>
    </source>
</evidence>
<evidence type="ECO:0000313" key="2">
    <source>
        <dbReference type="Proteomes" id="UP000799766"/>
    </source>
</evidence>
<dbReference type="PANTHER" id="PTHR37489">
    <property type="entry name" value="DUF3500 DOMAIN-CONTAINING PROTEIN"/>
    <property type="match status" value="1"/>
</dbReference>
<dbReference type="InterPro" id="IPR021889">
    <property type="entry name" value="DUF3500"/>
</dbReference>